<sequence length="166" mass="17865">MEQELGDIAQRLDAVLADTLKRWMSALETSEDSLHLGRLHEAYSYHVSHIVHLQKVTRTAIRSEAALGQGDFSYFEEAAGSFDLETKCVSGRGDRSTGSLGRSGYTRGQRALAGGRAQKTGAPSPSAAEETVEVVAAGETAVGTSVNEEKQDGRQNKSRRSGPRTK</sequence>
<evidence type="ECO:0000313" key="3">
    <source>
        <dbReference type="Proteomes" id="UP000320593"/>
    </source>
</evidence>
<keyword evidence="3" id="KW-1185">Reference proteome</keyword>
<organism evidence="2 3">
    <name type="scientific">Roseibium hamelinense</name>
    <dbReference type="NCBI Taxonomy" id="150831"/>
    <lineage>
        <taxon>Bacteria</taxon>
        <taxon>Pseudomonadati</taxon>
        <taxon>Pseudomonadota</taxon>
        <taxon>Alphaproteobacteria</taxon>
        <taxon>Hyphomicrobiales</taxon>
        <taxon>Stappiaceae</taxon>
        <taxon>Roseibium</taxon>
    </lineage>
</organism>
<reference evidence="2 3" key="1">
    <citation type="submission" date="2019-07" db="EMBL/GenBank/DDBJ databases">
        <title>Genomic Encyclopedia of Archaeal and Bacterial Type Strains, Phase II (KMG-II): from individual species to whole genera.</title>
        <authorList>
            <person name="Goeker M."/>
        </authorList>
    </citation>
    <scope>NUCLEOTIDE SEQUENCE [LARGE SCALE GENOMIC DNA]</scope>
    <source>
        <strain evidence="2 3">ATCC BAA-252</strain>
    </source>
</reference>
<comment type="caution">
    <text evidence="2">The sequence shown here is derived from an EMBL/GenBank/DDBJ whole genome shotgun (WGS) entry which is preliminary data.</text>
</comment>
<gene>
    <name evidence="2" type="ORF">JM93_01265</name>
</gene>
<feature type="region of interest" description="Disordered" evidence="1">
    <location>
        <begin position="88"/>
        <end position="166"/>
    </location>
</feature>
<feature type="compositionally biased region" description="Basic residues" evidence="1">
    <location>
        <begin position="156"/>
        <end position="166"/>
    </location>
</feature>
<evidence type="ECO:0000256" key="1">
    <source>
        <dbReference type="SAM" id="MobiDB-lite"/>
    </source>
</evidence>
<proteinExistence type="predicted"/>
<accession>A0A562T9N5</accession>
<dbReference type="AlphaFoldDB" id="A0A562T9N5"/>
<protein>
    <submittedName>
        <fullName evidence="2">Uncharacterized protein</fullName>
    </submittedName>
</protein>
<evidence type="ECO:0000313" key="2">
    <source>
        <dbReference type="EMBL" id="TWI90285.1"/>
    </source>
</evidence>
<dbReference type="Proteomes" id="UP000320593">
    <property type="component" value="Unassembled WGS sequence"/>
</dbReference>
<name>A0A562T9N5_9HYPH</name>
<dbReference type="RefSeq" id="WP_145341331.1">
    <property type="nucleotide sequence ID" value="NZ_SMLY01000085.1"/>
</dbReference>
<feature type="compositionally biased region" description="Low complexity" evidence="1">
    <location>
        <begin position="126"/>
        <end position="146"/>
    </location>
</feature>
<dbReference type="EMBL" id="VLLF01000002">
    <property type="protein sequence ID" value="TWI90285.1"/>
    <property type="molecule type" value="Genomic_DNA"/>
</dbReference>